<evidence type="ECO:0000313" key="2">
    <source>
        <dbReference type="EMBL" id="KAK4887167.1"/>
    </source>
</evidence>
<protein>
    <submittedName>
        <fullName evidence="2">Uncharacterized protein</fullName>
    </submittedName>
</protein>
<feature type="compositionally biased region" description="Acidic residues" evidence="1">
    <location>
        <begin position="47"/>
        <end position="59"/>
    </location>
</feature>
<gene>
    <name evidence="2" type="ORF">RN001_003438</name>
</gene>
<comment type="caution">
    <text evidence="2">The sequence shown here is derived from an EMBL/GenBank/DDBJ whole genome shotgun (WGS) entry which is preliminary data.</text>
</comment>
<reference evidence="3" key="1">
    <citation type="submission" date="2023-01" db="EMBL/GenBank/DDBJ databases">
        <title>Key to firefly adult light organ development and bioluminescence: homeobox transcription factors regulate luciferase expression and transportation to peroxisome.</title>
        <authorList>
            <person name="Fu X."/>
        </authorList>
    </citation>
    <scope>NUCLEOTIDE SEQUENCE [LARGE SCALE GENOMIC DNA]</scope>
</reference>
<name>A0AAN7Q9J4_9COLE</name>
<feature type="compositionally biased region" description="Acidic residues" evidence="1">
    <location>
        <begin position="70"/>
        <end position="84"/>
    </location>
</feature>
<organism evidence="2 3">
    <name type="scientific">Aquatica leii</name>
    <dbReference type="NCBI Taxonomy" id="1421715"/>
    <lineage>
        <taxon>Eukaryota</taxon>
        <taxon>Metazoa</taxon>
        <taxon>Ecdysozoa</taxon>
        <taxon>Arthropoda</taxon>
        <taxon>Hexapoda</taxon>
        <taxon>Insecta</taxon>
        <taxon>Pterygota</taxon>
        <taxon>Neoptera</taxon>
        <taxon>Endopterygota</taxon>
        <taxon>Coleoptera</taxon>
        <taxon>Polyphaga</taxon>
        <taxon>Elateriformia</taxon>
        <taxon>Elateroidea</taxon>
        <taxon>Lampyridae</taxon>
        <taxon>Luciolinae</taxon>
        <taxon>Aquatica</taxon>
    </lineage>
</organism>
<dbReference type="AlphaFoldDB" id="A0AAN7Q9J4"/>
<keyword evidence="3" id="KW-1185">Reference proteome</keyword>
<evidence type="ECO:0000313" key="3">
    <source>
        <dbReference type="Proteomes" id="UP001353858"/>
    </source>
</evidence>
<proteinExistence type="predicted"/>
<dbReference type="EMBL" id="JARPUR010000001">
    <property type="protein sequence ID" value="KAK4887167.1"/>
    <property type="molecule type" value="Genomic_DNA"/>
</dbReference>
<feature type="region of interest" description="Disordered" evidence="1">
    <location>
        <begin position="47"/>
        <end position="84"/>
    </location>
</feature>
<feature type="compositionally biased region" description="Basic and acidic residues" evidence="1">
    <location>
        <begin position="60"/>
        <end position="69"/>
    </location>
</feature>
<accession>A0AAN7Q9J4</accession>
<evidence type="ECO:0000256" key="1">
    <source>
        <dbReference type="SAM" id="MobiDB-lite"/>
    </source>
</evidence>
<feature type="region of interest" description="Disordered" evidence="1">
    <location>
        <begin position="1"/>
        <end position="26"/>
    </location>
</feature>
<dbReference type="Proteomes" id="UP001353858">
    <property type="component" value="Unassembled WGS sequence"/>
</dbReference>
<sequence>MGPQSHALATISSDNGKKHRSSLDKIPKTLMEQRKLLELWEDFDNMDEIELSEDENEPDYVEKQDHDSDTEQEIDDEDEMDNND</sequence>